<evidence type="ECO:0000313" key="2">
    <source>
        <dbReference type="EMBL" id="OWM80612.1"/>
    </source>
</evidence>
<dbReference type="Proteomes" id="UP000197138">
    <property type="component" value="Unassembled WGS sequence"/>
</dbReference>
<sequence length="375" mass="41687">MGTNRYVGVGVGEREEIQLFYYFIKSERNAEEDPLMVWLTGGPGCSAFSGLAYEIGPLNFKIKEYINDSLPELVYNPYSWTKASSIIFVDAPVGTGFSYATKASAYRTGDFEQVRDLNNFIRKWLIRHPKFMSSPLYVGGDSYSGFTVPALVQAIINGNEEGRKPYVNIKGYLLGNPVTDPVIDGNSPIPYAHGMGLISDELYECIIGLQTAQILEPLCGFASPKPPVQGEALGKVRFLIEQVFRDNPPAPVVPDLGCRVTPHLISHVGLRRPVVGLYIGTWQRCAFGLPYTSEITSSLQYHANLSKQGCRSLIYSGDHDMIVPFLGTQAWIRSLNYSIVDDWRPWMVGAQIGGYTRTYANQMTFATVKARLTSY</sequence>
<comment type="similarity">
    <text evidence="1">Belongs to the peptidase S10 family.</text>
</comment>
<gene>
    <name evidence="2" type="ORF">CDL15_Pgr006642</name>
</gene>
<evidence type="ECO:0008006" key="4">
    <source>
        <dbReference type="Google" id="ProtNLM"/>
    </source>
</evidence>
<dbReference type="SUPFAM" id="SSF53474">
    <property type="entry name" value="alpha/beta-Hydrolases"/>
    <property type="match status" value="1"/>
</dbReference>
<evidence type="ECO:0000256" key="1">
    <source>
        <dbReference type="ARBA" id="ARBA00009431"/>
    </source>
</evidence>
<dbReference type="AlphaFoldDB" id="A0A218X8B1"/>
<dbReference type="GO" id="GO:0019748">
    <property type="term" value="P:secondary metabolic process"/>
    <property type="evidence" value="ECO:0007669"/>
    <property type="project" value="TreeGrafter"/>
</dbReference>
<dbReference type="PANTHER" id="PTHR11802:SF29">
    <property type="entry name" value="SERINE CARBOXYPEPTIDASE-LIKE 19"/>
    <property type="match status" value="1"/>
</dbReference>
<protein>
    <recommendedName>
        <fullName evidence="4">Serine carboxypeptidase-like 7</fullName>
    </recommendedName>
</protein>
<dbReference type="EMBL" id="MTKT01002214">
    <property type="protein sequence ID" value="OWM80612.1"/>
    <property type="molecule type" value="Genomic_DNA"/>
</dbReference>
<dbReference type="Gene3D" id="3.40.50.1820">
    <property type="entry name" value="alpha/beta hydrolase"/>
    <property type="match status" value="2"/>
</dbReference>
<dbReference type="GO" id="GO:0004185">
    <property type="term" value="F:serine-type carboxypeptidase activity"/>
    <property type="evidence" value="ECO:0007669"/>
    <property type="project" value="InterPro"/>
</dbReference>
<dbReference type="PANTHER" id="PTHR11802">
    <property type="entry name" value="SERINE PROTEASE FAMILY S10 SERINE CARBOXYPEPTIDASE"/>
    <property type="match status" value="1"/>
</dbReference>
<proteinExistence type="inferred from homology"/>
<comment type="caution">
    <text evidence="2">The sequence shown here is derived from an EMBL/GenBank/DDBJ whole genome shotgun (WGS) entry which is preliminary data.</text>
</comment>
<reference evidence="3" key="1">
    <citation type="journal article" date="2017" name="Plant J.">
        <title>The pomegranate (Punica granatum L.) genome and the genomics of punicalagin biosynthesis.</title>
        <authorList>
            <person name="Qin G."/>
            <person name="Xu C."/>
            <person name="Ming R."/>
            <person name="Tang H."/>
            <person name="Guyot R."/>
            <person name="Kramer E.M."/>
            <person name="Hu Y."/>
            <person name="Yi X."/>
            <person name="Qi Y."/>
            <person name="Xu X."/>
            <person name="Gao Z."/>
            <person name="Pan H."/>
            <person name="Jian J."/>
            <person name="Tian Y."/>
            <person name="Yue Z."/>
            <person name="Xu Y."/>
        </authorList>
    </citation>
    <scope>NUCLEOTIDE SEQUENCE [LARGE SCALE GENOMIC DNA]</scope>
    <source>
        <strain evidence="3">cv. Dabenzi</strain>
    </source>
</reference>
<dbReference type="PRINTS" id="PR00724">
    <property type="entry name" value="CRBOXYPTASEC"/>
</dbReference>
<name>A0A218X8B1_PUNGR</name>
<accession>A0A218X8B1</accession>
<dbReference type="GO" id="GO:0006508">
    <property type="term" value="P:proteolysis"/>
    <property type="evidence" value="ECO:0007669"/>
    <property type="project" value="InterPro"/>
</dbReference>
<evidence type="ECO:0000313" key="3">
    <source>
        <dbReference type="Proteomes" id="UP000197138"/>
    </source>
</evidence>
<dbReference type="InterPro" id="IPR029058">
    <property type="entry name" value="AB_hydrolase_fold"/>
</dbReference>
<organism evidence="2 3">
    <name type="scientific">Punica granatum</name>
    <name type="common">Pomegranate</name>
    <dbReference type="NCBI Taxonomy" id="22663"/>
    <lineage>
        <taxon>Eukaryota</taxon>
        <taxon>Viridiplantae</taxon>
        <taxon>Streptophyta</taxon>
        <taxon>Embryophyta</taxon>
        <taxon>Tracheophyta</taxon>
        <taxon>Spermatophyta</taxon>
        <taxon>Magnoliopsida</taxon>
        <taxon>eudicotyledons</taxon>
        <taxon>Gunneridae</taxon>
        <taxon>Pentapetalae</taxon>
        <taxon>rosids</taxon>
        <taxon>malvids</taxon>
        <taxon>Myrtales</taxon>
        <taxon>Lythraceae</taxon>
        <taxon>Punica</taxon>
    </lineage>
</organism>
<dbReference type="Pfam" id="PF00450">
    <property type="entry name" value="Peptidase_S10"/>
    <property type="match status" value="2"/>
</dbReference>
<dbReference type="GO" id="GO:0016747">
    <property type="term" value="F:acyltransferase activity, transferring groups other than amino-acyl groups"/>
    <property type="evidence" value="ECO:0007669"/>
    <property type="project" value="TreeGrafter"/>
</dbReference>
<dbReference type="InterPro" id="IPR001563">
    <property type="entry name" value="Peptidase_S10"/>
</dbReference>